<feature type="transmembrane region" description="Helical" evidence="1">
    <location>
        <begin position="71"/>
        <end position="88"/>
    </location>
</feature>
<feature type="transmembrane region" description="Helical" evidence="1">
    <location>
        <begin position="152"/>
        <end position="173"/>
    </location>
</feature>
<evidence type="ECO:0000256" key="1">
    <source>
        <dbReference type="SAM" id="Phobius"/>
    </source>
</evidence>
<dbReference type="InterPro" id="IPR017195">
    <property type="entry name" value="ABC_thiamin-permease_prd"/>
</dbReference>
<dbReference type="EMBL" id="QEOP01000001">
    <property type="protein sequence ID" value="PVZ95280.1"/>
    <property type="molecule type" value="Genomic_DNA"/>
</dbReference>
<dbReference type="OrthoDB" id="5115961at2"/>
<keyword evidence="1" id="KW-1133">Transmembrane helix</keyword>
<accession>A0A2V1HW24</accession>
<feature type="transmembrane region" description="Helical" evidence="1">
    <location>
        <begin position="94"/>
        <end position="114"/>
    </location>
</feature>
<keyword evidence="3" id="KW-1185">Reference proteome</keyword>
<organism evidence="2 3">
    <name type="scientific">Amnibacterium flavum</name>
    <dbReference type="NCBI Taxonomy" id="2173173"/>
    <lineage>
        <taxon>Bacteria</taxon>
        <taxon>Bacillati</taxon>
        <taxon>Actinomycetota</taxon>
        <taxon>Actinomycetes</taxon>
        <taxon>Micrococcales</taxon>
        <taxon>Microbacteriaceae</taxon>
        <taxon>Amnibacterium</taxon>
    </lineage>
</organism>
<reference evidence="2 3" key="1">
    <citation type="submission" date="2018-05" db="EMBL/GenBank/DDBJ databases">
        <title>Amnibacterium sp. M8JJ-5, whole genome shotgun sequence.</title>
        <authorList>
            <person name="Tuo L."/>
        </authorList>
    </citation>
    <scope>NUCLEOTIDE SEQUENCE [LARGE SCALE GENOMIC DNA]</scope>
    <source>
        <strain evidence="2 3">M8JJ-5</strain>
    </source>
</reference>
<keyword evidence="1" id="KW-0812">Transmembrane</keyword>
<sequence>MTSHAVPPTRRRASTRFLMTCAVLGVAGGLLSIALNWASVGFATVGVVFFGVTIGLWVLPSIIGLALLQRPGAGALIAVLAGLVNAPFTPFGYAQIPTALMMAVLVELPFLVTLYRVWKPWLFYVGYTVLLTAFSTLWFVATDIMSSPALLVAAYAASAIASLFFVWLALLLAKRLRHAGVGRTVARPVPPVAASPYGSGGATS</sequence>
<dbReference type="RefSeq" id="WP_116755017.1">
    <property type="nucleotide sequence ID" value="NZ_JBHUEX010000001.1"/>
</dbReference>
<dbReference type="Pfam" id="PF09819">
    <property type="entry name" value="ABC_cobalt"/>
    <property type="match status" value="1"/>
</dbReference>
<comment type="caution">
    <text evidence="2">The sequence shown here is derived from an EMBL/GenBank/DDBJ whole genome shotgun (WGS) entry which is preliminary data.</text>
</comment>
<gene>
    <name evidence="2" type="ORF">DDQ50_01780</name>
</gene>
<dbReference type="Proteomes" id="UP000244893">
    <property type="component" value="Unassembled WGS sequence"/>
</dbReference>
<name>A0A2V1HW24_9MICO</name>
<protein>
    <submittedName>
        <fullName evidence="2">Uncharacterized protein</fullName>
    </submittedName>
</protein>
<evidence type="ECO:0000313" key="3">
    <source>
        <dbReference type="Proteomes" id="UP000244893"/>
    </source>
</evidence>
<proteinExistence type="predicted"/>
<dbReference type="AlphaFoldDB" id="A0A2V1HW24"/>
<feature type="transmembrane region" description="Helical" evidence="1">
    <location>
        <begin position="121"/>
        <end position="140"/>
    </location>
</feature>
<evidence type="ECO:0000313" key="2">
    <source>
        <dbReference type="EMBL" id="PVZ95280.1"/>
    </source>
</evidence>
<feature type="transmembrane region" description="Helical" evidence="1">
    <location>
        <begin position="17"/>
        <end position="35"/>
    </location>
</feature>
<feature type="transmembrane region" description="Helical" evidence="1">
    <location>
        <begin position="41"/>
        <end position="59"/>
    </location>
</feature>
<keyword evidence="1" id="KW-0472">Membrane</keyword>